<organism evidence="2 3">
    <name type="scientific">Brassica cretica</name>
    <name type="common">Mustard</name>
    <dbReference type="NCBI Taxonomy" id="69181"/>
    <lineage>
        <taxon>Eukaryota</taxon>
        <taxon>Viridiplantae</taxon>
        <taxon>Streptophyta</taxon>
        <taxon>Embryophyta</taxon>
        <taxon>Tracheophyta</taxon>
        <taxon>Spermatophyta</taxon>
        <taxon>Magnoliopsida</taxon>
        <taxon>eudicotyledons</taxon>
        <taxon>Gunneridae</taxon>
        <taxon>Pentapetalae</taxon>
        <taxon>rosids</taxon>
        <taxon>malvids</taxon>
        <taxon>Brassicales</taxon>
        <taxon>Brassicaceae</taxon>
        <taxon>Brassiceae</taxon>
        <taxon>Brassica</taxon>
    </lineage>
</organism>
<gene>
    <name evidence="2" type="ORF">F2Q69_00034902</name>
</gene>
<dbReference type="Proteomes" id="UP000712600">
    <property type="component" value="Unassembled WGS sequence"/>
</dbReference>
<sequence>MKSRKNGKIFQKLKISLSKQTNLIIKHGFSSAVRRAGPNSDSAGPNMDSARPFAKLDLKQIPPTVRQAGPDQFGERMSWINRNPSSPRPRNSSPEIAANSFLFRFDQRHRWNFTI</sequence>
<feature type="region of interest" description="Disordered" evidence="1">
    <location>
        <begin position="62"/>
        <end position="94"/>
    </location>
</feature>
<comment type="caution">
    <text evidence="2">The sequence shown here is derived from an EMBL/GenBank/DDBJ whole genome shotgun (WGS) entry which is preliminary data.</text>
</comment>
<reference evidence="2" key="1">
    <citation type="submission" date="2019-12" db="EMBL/GenBank/DDBJ databases">
        <title>Genome sequencing and annotation of Brassica cretica.</title>
        <authorList>
            <person name="Studholme D.J."/>
            <person name="Sarris P."/>
        </authorList>
    </citation>
    <scope>NUCLEOTIDE SEQUENCE</scope>
    <source>
        <strain evidence="2">PFS-109/04</strain>
        <tissue evidence="2">Leaf</tissue>
    </source>
</reference>
<accession>A0A8S9SS11</accession>
<name>A0A8S9SS11_BRACR</name>
<protein>
    <submittedName>
        <fullName evidence="2">Uncharacterized protein</fullName>
    </submittedName>
</protein>
<evidence type="ECO:0000313" key="3">
    <source>
        <dbReference type="Proteomes" id="UP000712600"/>
    </source>
</evidence>
<proteinExistence type="predicted"/>
<evidence type="ECO:0000256" key="1">
    <source>
        <dbReference type="SAM" id="MobiDB-lite"/>
    </source>
</evidence>
<feature type="compositionally biased region" description="Low complexity" evidence="1">
    <location>
        <begin position="81"/>
        <end position="94"/>
    </location>
</feature>
<dbReference type="AlphaFoldDB" id="A0A8S9SS11"/>
<dbReference type="EMBL" id="QGKX02000004">
    <property type="protein sequence ID" value="KAF3602913.1"/>
    <property type="molecule type" value="Genomic_DNA"/>
</dbReference>
<evidence type="ECO:0000313" key="2">
    <source>
        <dbReference type="EMBL" id="KAF3602913.1"/>
    </source>
</evidence>